<feature type="chain" id="PRO_5045265930" evidence="3">
    <location>
        <begin position="29"/>
        <end position="641"/>
    </location>
</feature>
<keyword evidence="2 3" id="KW-0732">Signal</keyword>
<dbReference type="InterPro" id="IPR023346">
    <property type="entry name" value="Lysozyme-like_dom_sf"/>
</dbReference>
<name>A0ABX7YY47_9GAMM</name>
<accession>A0ABX7YY47</accession>
<proteinExistence type="inferred from homology"/>
<dbReference type="InterPro" id="IPR037061">
    <property type="entry name" value="Lytic_TGlycoase_superhlx_L_sf"/>
</dbReference>
<evidence type="ECO:0000259" key="5">
    <source>
        <dbReference type="Pfam" id="PF14718"/>
    </source>
</evidence>
<evidence type="ECO:0000256" key="2">
    <source>
        <dbReference type="ARBA" id="ARBA00022729"/>
    </source>
</evidence>
<organism evidence="6 7">
    <name type="scientific">Shewanella yunxiaonensis</name>
    <dbReference type="NCBI Taxonomy" id="2829809"/>
    <lineage>
        <taxon>Bacteria</taxon>
        <taxon>Pseudomonadati</taxon>
        <taxon>Pseudomonadota</taxon>
        <taxon>Gammaproteobacteria</taxon>
        <taxon>Alteromonadales</taxon>
        <taxon>Shewanellaceae</taxon>
        <taxon>Shewanella</taxon>
    </lineage>
</organism>
<sequence>MFVIRCKRSLLTICVSVLLLLSSCLAVAADIDYSQQRQLYLDARDALKNNQTDTYQKLRKQLSDYPLAIYLDFNANLDAILKMHGKEALRAIQPFASSPLYDMSRHRYLLQTANDQRWQDFLIISPDLPRAPELQCYYYRAKLALGDKKQAYKGAEDLWLTGHSLPKSCDPLLRAWTHDGFRTQELIWSRMLLSFDEAETGLLTFLSQKITRHKTQAQLLLDVYRDPRTLRHSRSFNGKAPIYADIVAVGLKRLATKDLKQAFSLYEKYQKAGRFNDDDRHKLNRYLVWYALLKREDDLKDNVDTMLPQLHSDDLTERRIRWALADQDIDTVKKLIPLLSDEARHDARWQYWQHRLGMLDDVAYNKIADQRNFYGFAVASELGKPLNLAHDPTVNKDNLQARLADDPGLARIKELMAMDKWLDAKPEWIMLLQRHNPQMQAQYGLYALQQGWEALAVDASISAKLWDDMTMRFPFPAKESFNKAGKKFNTSVNELRAISRRESAYNTYATSGVGARGFMQLMPSTAELTAKKYQLPYQGVKSLYQPEINIPLGSAYYSQLVKDFNGNRILATAAYNAGPYRVKQWLKDSQGKLDLMTFVEVMPFKETREYVQAVFTYRAIYERKQQQTPPFFSNAEKQYRY</sequence>
<dbReference type="InterPro" id="IPR012289">
    <property type="entry name" value="Lytic_TGlycosylase_superhlx_L"/>
</dbReference>
<dbReference type="InterPro" id="IPR008258">
    <property type="entry name" value="Transglycosylase_SLT_dom_1"/>
</dbReference>
<dbReference type="PROSITE" id="PS51257">
    <property type="entry name" value="PROKAR_LIPOPROTEIN"/>
    <property type="match status" value="1"/>
</dbReference>
<dbReference type="CDD" id="cd13401">
    <property type="entry name" value="Slt70-like"/>
    <property type="match status" value="1"/>
</dbReference>
<dbReference type="PANTHER" id="PTHR37423:SF5">
    <property type="entry name" value="SOLUBLE LYTIC MUREIN TRANSGLYCOSYLASE"/>
    <property type="match status" value="1"/>
</dbReference>
<evidence type="ECO:0000313" key="6">
    <source>
        <dbReference type="EMBL" id="QUN07388.1"/>
    </source>
</evidence>
<evidence type="ECO:0000313" key="7">
    <source>
        <dbReference type="Proteomes" id="UP000679575"/>
    </source>
</evidence>
<dbReference type="Pfam" id="PF00760">
    <property type="entry name" value="Cucumo_coat"/>
    <property type="match status" value="1"/>
</dbReference>
<dbReference type="PANTHER" id="PTHR37423">
    <property type="entry name" value="SOLUBLE LYTIC MUREIN TRANSGLYCOSYLASE-RELATED"/>
    <property type="match status" value="1"/>
</dbReference>
<evidence type="ECO:0000259" key="4">
    <source>
        <dbReference type="Pfam" id="PF01464"/>
    </source>
</evidence>
<feature type="signal peptide" evidence="3">
    <location>
        <begin position="1"/>
        <end position="28"/>
    </location>
</feature>
<dbReference type="Pfam" id="PF01464">
    <property type="entry name" value="SLT"/>
    <property type="match status" value="1"/>
</dbReference>
<gene>
    <name evidence="6" type="ORF">KDN34_08325</name>
</gene>
<dbReference type="Gene3D" id="1.25.20.10">
    <property type="entry name" value="Bacterial muramidases"/>
    <property type="match status" value="1"/>
</dbReference>
<comment type="similarity">
    <text evidence="1">Belongs to the transglycosylase Slt family.</text>
</comment>
<dbReference type="Gene3D" id="1.10.1240.20">
    <property type="entry name" value="Lytic transglycosylase, superhelical linker domain"/>
    <property type="match status" value="1"/>
</dbReference>
<evidence type="ECO:0000256" key="3">
    <source>
        <dbReference type="SAM" id="SignalP"/>
    </source>
</evidence>
<feature type="domain" description="Transglycosylase SLT" evidence="4">
    <location>
        <begin position="480"/>
        <end position="592"/>
    </location>
</feature>
<dbReference type="SUPFAM" id="SSF53955">
    <property type="entry name" value="Lysozyme-like"/>
    <property type="match status" value="1"/>
</dbReference>
<dbReference type="SUPFAM" id="SSF48435">
    <property type="entry name" value="Bacterial muramidases"/>
    <property type="match status" value="1"/>
</dbReference>
<evidence type="ECO:0000256" key="1">
    <source>
        <dbReference type="ARBA" id="ARBA00007734"/>
    </source>
</evidence>
<dbReference type="Proteomes" id="UP000679575">
    <property type="component" value="Chromosome"/>
</dbReference>
<feature type="domain" description="Lytic transglycosylase superhelical linker" evidence="5">
    <location>
        <begin position="403"/>
        <end position="469"/>
    </location>
</feature>
<keyword evidence="7" id="KW-1185">Reference proteome</keyword>
<reference evidence="6 7" key="1">
    <citation type="submission" date="2021-04" db="EMBL/GenBank/DDBJ databases">
        <title>Novel species identification of genus Shewanella.</title>
        <authorList>
            <person name="Liu G."/>
        </authorList>
    </citation>
    <scope>NUCLEOTIDE SEQUENCE [LARGE SCALE GENOMIC DNA]</scope>
    <source>
        <strain evidence="6 7">FJAT-54481</strain>
    </source>
</reference>
<dbReference type="Gene3D" id="1.10.530.10">
    <property type="match status" value="1"/>
</dbReference>
<protein>
    <submittedName>
        <fullName evidence="6">Transglycosylase SLT domain-containing protein</fullName>
    </submittedName>
</protein>
<dbReference type="EMBL" id="CP073587">
    <property type="protein sequence ID" value="QUN07388.1"/>
    <property type="molecule type" value="Genomic_DNA"/>
</dbReference>
<dbReference type="Pfam" id="PF14718">
    <property type="entry name" value="SLT_L"/>
    <property type="match status" value="1"/>
</dbReference>
<dbReference type="InterPro" id="IPR008939">
    <property type="entry name" value="Lytic_TGlycosylase_superhlx_U"/>
</dbReference>